<dbReference type="PANTHER" id="PTHR10133:SF27">
    <property type="entry name" value="DNA POLYMERASE NU"/>
    <property type="match status" value="1"/>
</dbReference>
<gene>
    <name evidence="3" type="ORF">METZ01_LOCUS309593</name>
</gene>
<dbReference type="PANTHER" id="PTHR10133">
    <property type="entry name" value="DNA POLYMERASE I"/>
    <property type="match status" value="1"/>
</dbReference>
<dbReference type="Pfam" id="PF00476">
    <property type="entry name" value="DNA_pol_A"/>
    <property type="match status" value="1"/>
</dbReference>
<dbReference type="InterPro" id="IPR043502">
    <property type="entry name" value="DNA/RNA_pol_sf"/>
</dbReference>
<dbReference type="EMBL" id="UINC01098311">
    <property type="protein sequence ID" value="SVC56739.1"/>
    <property type="molecule type" value="Genomic_DNA"/>
</dbReference>
<dbReference type="GO" id="GO:0006261">
    <property type="term" value="P:DNA-templated DNA replication"/>
    <property type="evidence" value="ECO:0007669"/>
    <property type="project" value="InterPro"/>
</dbReference>
<dbReference type="Gene3D" id="1.10.150.20">
    <property type="entry name" value="5' to 3' exonuclease, C-terminal subdomain"/>
    <property type="match status" value="1"/>
</dbReference>
<feature type="domain" description="DNA-directed DNA polymerase family A palm" evidence="2">
    <location>
        <begin position="36"/>
        <end position="323"/>
    </location>
</feature>
<proteinExistence type="predicted"/>
<evidence type="ECO:0000256" key="1">
    <source>
        <dbReference type="ARBA" id="ARBA00022705"/>
    </source>
</evidence>
<accession>A0A382N6C9</accession>
<reference evidence="3" key="1">
    <citation type="submission" date="2018-05" db="EMBL/GenBank/DDBJ databases">
        <authorList>
            <person name="Lanie J.A."/>
            <person name="Ng W.-L."/>
            <person name="Kazmierczak K.M."/>
            <person name="Andrzejewski T.M."/>
            <person name="Davidsen T.M."/>
            <person name="Wayne K.J."/>
            <person name="Tettelin H."/>
            <person name="Glass J.I."/>
            <person name="Rusch D."/>
            <person name="Podicherti R."/>
            <person name="Tsui H.-C.T."/>
            <person name="Winkler M.E."/>
        </authorList>
    </citation>
    <scope>NUCLEOTIDE SEQUENCE</scope>
</reference>
<dbReference type="GO" id="GO:0003887">
    <property type="term" value="F:DNA-directed DNA polymerase activity"/>
    <property type="evidence" value="ECO:0007669"/>
    <property type="project" value="InterPro"/>
</dbReference>
<name>A0A382N6C9_9ZZZZ</name>
<dbReference type="AlphaFoldDB" id="A0A382N6C9"/>
<dbReference type="GO" id="GO:0006302">
    <property type="term" value="P:double-strand break repair"/>
    <property type="evidence" value="ECO:0007669"/>
    <property type="project" value="TreeGrafter"/>
</dbReference>
<dbReference type="GO" id="GO:0003677">
    <property type="term" value="F:DNA binding"/>
    <property type="evidence" value="ECO:0007669"/>
    <property type="project" value="InterPro"/>
</dbReference>
<dbReference type="SUPFAM" id="SSF56672">
    <property type="entry name" value="DNA/RNA polymerases"/>
    <property type="match status" value="1"/>
</dbReference>
<dbReference type="InterPro" id="IPR002298">
    <property type="entry name" value="DNA_polymerase_A"/>
</dbReference>
<keyword evidence="1" id="KW-0235">DNA replication</keyword>
<evidence type="ECO:0000259" key="2">
    <source>
        <dbReference type="SMART" id="SM00482"/>
    </source>
</evidence>
<feature type="non-terminal residue" evidence="3">
    <location>
        <position position="1"/>
    </location>
</feature>
<sequence>NIARPTLDPEVCIDLIGKKDLALFEKENIDPMEALSSGIRGMLIPTKGKKFIVGDYASIEARALAWLAGQEDKLNIFRTQGNVYEHTASRIFRKPVAEITKDERFLGKIAELACGYGGGAGDFNVMAENYGVDISHAQAEKMKQEWRKTNTAIVQFWYDIEQGAKDAIWENCQTSVRGINFVVKNRFLWCRLPSGRLLAYYQPSCNTKKLLCYKTPQTIHTPELMFLYNPLDYETKQAFFDEARKANAEPYEFSAINISFFGTDSRTRKWCKQETYGGKLVENITQAVARDIMAESMLALEKEGYDIVLTVHDEIISEVQNGSIERFKTIMENAPEWAKTLPITVEAYEAQRYRK</sequence>
<dbReference type="InterPro" id="IPR001098">
    <property type="entry name" value="DNA-dir_DNA_pol_A_palm_dom"/>
</dbReference>
<protein>
    <recommendedName>
        <fullName evidence="2">DNA-directed DNA polymerase family A palm domain-containing protein</fullName>
    </recommendedName>
</protein>
<organism evidence="3">
    <name type="scientific">marine metagenome</name>
    <dbReference type="NCBI Taxonomy" id="408172"/>
    <lineage>
        <taxon>unclassified sequences</taxon>
        <taxon>metagenomes</taxon>
        <taxon>ecological metagenomes</taxon>
    </lineage>
</organism>
<dbReference type="SMART" id="SM00482">
    <property type="entry name" value="POLAc"/>
    <property type="match status" value="1"/>
</dbReference>
<evidence type="ECO:0000313" key="3">
    <source>
        <dbReference type="EMBL" id="SVC56739.1"/>
    </source>
</evidence>